<reference evidence="8" key="1">
    <citation type="submission" date="2007-07" db="EMBL/GenBank/DDBJ databases">
        <title>PCAP assembly of the Caenorhabditis remanei genome.</title>
        <authorList>
            <consortium name="The Caenorhabditis remanei Sequencing Consortium"/>
            <person name="Wilson R.K."/>
        </authorList>
    </citation>
    <scope>NUCLEOTIDE SEQUENCE [LARGE SCALE GENOMIC DNA]</scope>
    <source>
        <strain evidence="8">PB4641</strain>
    </source>
</reference>
<keyword evidence="5" id="KW-0804">Transcription</keyword>
<evidence type="ECO:0000256" key="2">
    <source>
        <dbReference type="ARBA" id="ARBA00007770"/>
    </source>
</evidence>
<evidence type="ECO:0000256" key="7">
    <source>
        <dbReference type="SAM" id="MobiDB-lite"/>
    </source>
</evidence>
<dbReference type="PANTHER" id="PTHR10812">
    <property type="entry name" value="TRANSCRIPTION FACTOR AP-2"/>
    <property type="match status" value="1"/>
</dbReference>
<keyword evidence="3" id="KW-0805">Transcription regulation</keyword>
<dbReference type="RefSeq" id="XP_003117450.2">
    <property type="nucleotide sequence ID" value="XM_003117402.2"/>
</dbReference>
<dbReference type="AlphaFoldDB" id="E3LGD5"/>
<dbReference type="GeneID" id="9821800"/>
<evidence type="ECO:0000256" key="1">
    <source>
        <dbReference type="ARBA" id="ARBA00004123"/>
    </source>
</evidence>
<dbReference type="GO" id="GO:0000977">
    <property type="term" value="F:RNA polymerase II transcription regulatory region sequence-specific DNA binding"/>
    <property type="evidence" value="ECO:0007669"/>
    <property type="project" value="TreeGrafter"/>
</dbReference>
<organism evidence="9">
    <name type="scientific">Caenorhabditis remanei</name>
    <name type="common">Caenorhabditis vulgaris</name>
    <dbReference type="NCBI Taxonomy" id="31234"/>
    <lineage>
        <taxon>Eukaryota</taxon>
        <taxon>Metazoa</taxon>
        <taxon>Ecdysozoa</taxon>
        <taxon>Nematoda</taxon>
        <taxon>Chromadorea</taxon>
        <taxon>Rhabditida</taxon>
        <taxon>Rhabditina</taxon>
        <taxon>Rhabditomorpha</taxon>
        <taxon>Rhabditoidea</taxon>
        <taxon>Rhabditidae</taxon>
        <taxon>Peloderinae</taxon>
        <taxon>Caenorhabditis</taxon>
    </lineage>
</organism>
<dbReference type="KEGG" id="crq:GCK72_004922"/>
<evidence type="ECO:0000256" key="4">
    <source>
        <dbReference type="ARBA" id="ARBA00023125"/>
    </source>
</evidence>
<comment type="subcellular location">
    <subcellularLocation>
        <location evidence="1">Nucleus</location>
    </subcellularLocation>
</comment>
<feature type="compositionally biased region" description="Polar residues" evidence="7">
    <location>
        <begin position="37"/>
        <end position="50"/>
    </location>
</feature>
<dbReference type="GO" id="GO:0005634">
    <property type="term" value="C:nucleus"/>
    <property type="evidence" value="ECO:0007669"/>
    <property type="project" value="UniProtKB-SubCell"/>
</dbReference>
<sequence length="558" mass="63635">MAYLNSHPYSPEYEYPVFSDLTNQGMTGETSEDTNKFEFSQNASAESSGVNRKRKTSNSESHLNPAKFTLLESSPSQNLGDTTHGVRYQAPPLDSMYQVPTLGFYADTWNQPPPPQFHQQHPQMQRHEMPLPQMQHSQMHHEQPHQLYPLDGYYQQPESARTPPMTEQQEYTLLSLQTPVEIRQPPGGSLMYTPLSDVSSTTMFQASHQGGSPGNTDFAPTSSERPTVTNDVFNSTEQRAVVPAQQKQKKGMKVIDGSDILTVSEFYSHGNAATILKTFATHYPDGNNPVMEVDGRLPAVGCRSKYTVTVDEIRRRVGAPEFLNISGLYTFLRKSKKKANNVNVKKMLDDHDIKVLKMQRQKVATRFSPMLEEECLHMAKDLEKLTERFFPVMTVSHQLVHDLLNKNTLEKTVGYLKSTLAIIDFIINSLQARQPKVHGMQEKLKGNKVDVSYHLFSVLTHGFGHANSLNHYKLYRGIFERALLMCTQIQHGKKIEPIKELRPGEKPFALMRPDAYARWQKDVYIEKEKNRMMATYHDYQNHQKTMQHQNQMPTTSSG</sequence>
<dbReference type="STRING" id="31234.E3LGD5"/>
<evidence type="ECO:0000256" key="6">
    <source>
        <dbReference type="ARBA" id="ARBA00023242"/>
    </source>
</evidence>
<dbReference type="HOGENOM" id="CLU_488564_0_0_1"/>
<comment type="similarity">
    <text evidence="2">Belongs to the AP-2 family.</text>
</comment>
<dbReference type="InterPro" id="IPR013854">
    <property type="entry name" value="TF_AP2_C"/>
</dbReference>
<name>E3LGD5_CAERE</name>
<evidence type="ECO:0000256" key="5">
    <source>
        <dbReference type="ARBA" id="ARBA00023163"/>
    </source>
</evidence>
<evidence type="ECO:0000313" key="9">
    <source>
        <dbReference type="Proteomes" id="UP000008281"/>
    </source>
</evidence>
<dbReference type="Proteomes" id="UP000008281">
    <property type="component" value="Unassembled WGS sequence"/>
</dbReference>
<dbReference type="OrthoDB" id="5876408at2759"/>
<dbReference type="GO" id="GO:0042127">
    <property type="term" value="P:regulation of cell population proliferation"/>
    <property type="evidence" value="ECO:0007669"/>
    <property type="project" value="TreeGrafter"/>
</dbReference>
<dbReference type="CTD" id="9821800"/>
<dbReference type="InterPro" id="IPR004979">
    <property type="entry name" value="TF_AP2"/>
</dbReference>
<keyword evidence="6" id="KW-0539">Nucleus</keyword>
<dbReference type="GO" id="GO:0000981">
    <property type="term" value="F:DNA-binding transcription factor activity, RNA polymerase II-specific"/>
    <property type="evidence" value="ECO:0007669"/>
    <property type="project" value="TreeGrafter"/>
</dbReference>
<evidence type="ECO:0000313" key="8">
    <source>
        <dbReference type="EMBL" id="EFO86316.1"/>
    </source>
</evidence>
<evidence type="ECO:0000256" key="3">
    <source>
        <dbReference type="ARBA" id="ARBA00023015"/>
    </source>
</evidence>
<keyword evidence="4" id="KW-0238">DNA-binding</keyword>
<dbReference type="eggNOG" id="KOG3811">
    <property type="taxonomic scope" value="Eukaryota"/>
</dbReference>
<proteinExistence type="inferred from homology"/>
<dbReference type="EMBL" id="DS268408">
    <property type="protein sequence ID" value="EFO86316.1"/>
    <property type="molecule type" value="Genomic_DNA"/>
</dbReference>
<keyword evidence="9" id="KW-1185">Reference proteome</keyword>
<gene>
    <name evidence="8" type="ORF">CRE_01932</name>
</gene>
<feature type="region of interest" description="Disordered" evidence="7">
    <location>
        <begin position="24"/>
        <end position="65"/>
    </location>
</feature>
<feature type="region of interest" description="Disordered" evidence="7">
    <location>
        <begin position="204"/>
        <end position="226"/>
    </location>
</feature>
<dbReference type="FunCoup" id="E3LGD5">
    <property type="interactions" value="376"/>
</dbReference>
<accession>E3LGD5</accession>
<dbReference type="PANTHER" id="PTHR10812:SF16">
    <property type="entry name" value="TRANSCRIPTION FACTOR AP-2 C-TERMINAL DOMAIN-CONTAINING PROTEIN-RELATED"/>
    <property type="match status" value="1"/>
</dbReference>
<dbReference type="Pfam" id="PF03299">
    <property type="entry name" value="TF_AP-2"/>
    <property type="match status" value="1"/>
</dbReference>
<protein>
    <submittedName>
        <fullName evidence="8">Uncharacterized protein</fullName>
    </submittedName>
</protein>